<dbReference type="PANTHER" id="PTHR12910">
    <property type="entry name" value="NADH-UBIQUINONE OXIDOREDUCTASE SUBUNIT B17.2"/>
    <property type="match status" value="1"/>
</dbReference>
<organism evidence="3 4">
    <name type="scientific">Pycnococcus provasolii</name>
    <dbReference type="NCBI Taxonomy" id="41880"/>
    <lineage>
        <taxon>Eukaryota</taxon>
        <taxon>Viridiplantae</taxon>
        <taxon>Chlorophyta</taxon>
        <taxon>Pseudoscourfieldiophyceae</taxon>
        <taxon>Pseudoscourfieldiales</taxon>
        <taxon>Pycnococcaceae</taxon>
        <taxon>Pycnococcus</taxon>
    </lineage>
</organism>
<keyword evidence="2" id="KW-0249">Electron transport</keyword>
<dbReference type="EMBL" id="BNJQ01000025">
    <property type="protein sequence ID" value="GHP09498.1"/>
    <property type="molecule type" value="Genomic_DNA"/>
</dbReference>
<gene>
    <name evidence="3" type="ORF">PPROV_000823300</name>
</gene>
<dbReference type="GO" id="GO:0005743">
    <property type="term" value="C:mitochondrial inner membrane"/>
    <property type="evidence" value="ECO:0007669"/>
    <property type="project" value="UniProtKB-SubCell"/>
</dbReference>
<evidence type="ECO:0000256" key="2">
    <source>
        <dbReference type="RuleBase" id="RU363103"/>
    </source>
</evidence>
<dbReference type="Proteomes" id="UP000660262">
    <property type="component" value="Unassembled WGS sequence"/>
</dbReference>
<comment type="similarity">
    <text evidence="1 2">Belongs to the complex I NDUFA12 subunit family.</text>
</comment>
<comment type="subcellular location">
    <subcellularLocation>
        <location evidence="2">Mitochondrion inner membrane</location>
        <topology evidence="2">Peripheral membrane protein</topology>
        <orientation evidence="2">Matrix side</orientation>
    </subcellularLocation>
</comment>
<proteinExistence type="inferred from homology"/>
<keyword evidence="2" id="KW-0496">Mitochondrion</keyword>
<keyword evidence="4" id="KW-1185">Reference proteome</keyword>
<evidence type="ECO:0000256" key="1">
    <source>
        <dbReference type="ARBA" id="ARBA00007355"/>
    </source>
</evidence>
<dbReference type="AlphaFoldDB" id="A0A830HRB9"/>
<dbReference type="GO" id="GO:0006979">
    <property type="term" value="P:response to oxidative stress"/>
    <property type="evidence" value="ECO:0007669"/>
    <property type="project" value="TreeGrafter"/>
</dbReference>
<accession>A0A830HRB9</accession>
<dbReference type="GO" id="GO:0045271">
    <property type="term" value="C:respiratory chain complex I"/>
    <property type="evidence" value="ECO:0007669"/>
    <property type="project" value="InterPro"/>
</dbReference>
<evidence type="ECO:0000313" key="3">
    <source>
        <dbReference type="EMBL" id="GHP09498.1"/>
    </source>
</evidence>
<dbReference type="Pfam" id="PF05071">
    <property type="entry name" value="NDUFA12"/>
    <property type="match status" value="1"/>
</dbReference>
<sequence>MSLDLTRAIGLGLRQIRQVGIGGALASMSKHNLWFALLEGSSFQERFRSLVSGTLVGEDKYGNKYYEEPGVQAGRHRWVSFKTVAPECQAASVPPEWHAWLHHVTDDTPNTVPYPSVPVPHSAEGELRRVDLYGIPAHNVSGTSAAYVPKGSFANPQRRMWKKYTSWDPVNA</sequence>
<dbReference type="PANTHER" id="PTHR12910:SF2">
    <property type="entry name" value="NADH DEHYDROGENASE [UBIQUINONE] 1 ALPHA SUBCOMPLEX SUBUNIT 12"/>
    <property type="match status" value="1"/>
</dbReference>
<keyword evidence="2" id="KW-0999">Mitochondrion inner membrane</keyword>
<evidence type="ECO:0000313" key="4">
    <source>
        <dbReference type="Proteomes" id="UP000660262"/>
    </source>
</evidence>
<dbReference type="InterPro" id="IPR007763">
    <property type="entry name" value="NDUFA12"/>
</dbReference>
<keyword evidence="2" id="KW-0472">Membrane</keyword>
<reference evidence="3" key="1">
    <citation type="submission" date="2020-10" db="EMBL/GenBank/DDBJ databases">
        <title>Unveiling of a novel bifunctional photoreceptor, Dualchrome1, isolated from a cosmopolitan green alga.</title>
        <authorList>
            <person name="Suzuki S."/>
            <person name="Kawachi M."/>
        </authorList>
    </citation>
    <scope>NUCLEOTIDE SEQUENCE</scope>
    <source>
        <strain evidence="3">NIES 2893</strain>
    </source>
</reference>
<comment type="function">
    <text evidence="2">Accessory subunit of the mitochondrial membrane respiratory chain NADH dehydrogenase (Complex I), that is believed not to be involved in catalysis. Complex I functions in the transfer of electrons from NADH to the respiratory chain. The immediate electron acceptor for the enzyme is believed to be ubiquinone.</text>
</comment>
<dbReference type="OrthoDB" id="274641at2759"/>
<protein>
    <recommendedName>
        <fullName evidence="2">NADH dehydrogenase [ubiquinone] 1 alpha subcomplex subunit 12</fullName>
    </recommendedName>
</protein>
<name>A0A830HRB9_9CHLO</name>
<keyword evidence="2" id="KW-0813">Transport</keyword>
<keyword evidence="2" id="KW-0679">Respiratory chain</keyword>
<comment type="caution">
    <text evidence="3">The sequence shown here is derived from an EMBL/GenBank/DDBJ whole genome shotgun (WGS) entry which is preliminary data.</text>
</comment>